<dbReference type="GO" id="GO:0009279">
    <property type="term" value="C:cell outer membrane"/>
    <property type="evidence" value="ECO:0007669"/>
    <property type="project" value="UniProtKB-SubCell"/>
</dbReference>
<dbReference type="Gene3D" id="2.60.40.1120">
    <property type="entry name" value="Carboxypeptidase-like, regulatory domain"/>
    <property type="match status" value="1"/>
</dbReference>
<feature type="region of interest" description="Disordered" evidence="4">
    <location>
        <begin position="484"/>
        <end position="508"/>
    </location>
</feature>
<sequence>MKITILSIALLVLFSLTSYAQSNYAIKGVAVDTSEKKTLSNTVIMVLNVKDSVLRKFTRAGNDGSFAVNGLAPGKFILVMSYPGYADYTEDFTLDEKAQIHDFGKTGLTLKSRLLKDVIIKGEVRAIKIKGDTTEFNAKAYVIQPNDKVEDLIKQFPGIQVDKDGKITAQGQKVTKVLLDGEEFFGDDPTLITKNIRADMVDKVQLYDKKSDQATFTGIDDDKTTKTLNIKLKDGKKAGSFGKAVAAAGTDKYYQGQLMYNKFQNKEKISVYGIGSNNGTTSLNWDDAQKYGDGNNMEMMDDGGMYFSYGGDDLYYNGSGLPKAITGGVHYDNKLDSGKYAVNGNYKIGQLNIDGNQSAITQNNLPDRVINSKSSQVDHKSNFRQKLDAKVEVKLDTTANLKITASGSFKNNKSNSFSTDTSRRGDNTLLNLNSTSTINNNDDHRFDASVFYTKKLKKKGRTLSVLISGNADNNEGTSFLKSNLQSFQDDGTPNAAQPTDQHKTSDNKSQVLNTNITYTEPIVKGLNLVFNYGFNIDQASSNQRAYSRGTNGDYNVLVDSLSNFFKLNQHSQLAGVILNYNKGKTVINIGSKAADVSFDQINLYTGNELKRQFINWFPQASYVYKFSQQSAFRVNYNGNTQQPSISQIQPIKDNSNPLYVTLGNPDLTPSFHNNFRMSYNSYKVISGEDLYISGNYAFTTNPIVSNTSTDAIGKTTSQYFNLSSKIQHSYYGYFNYGRKIAGINVGISSNISGRTTYNMVTNGVNGISQLNTTKNNSYEGDLSVSKYVDNKYDFNISAGPTYSINQSSLQTAYNSNSAGFNSRGWAGLYLPHNWQIGSDIDYTYTAKTAALPQFKRTLWNASISKAFFKEKSLKVMGTVNDILNQNQGFNRYANGGIITEERYTTIKRYFLLTLSYDFSKMSAGTSK</sequence>
<dbReference type="Proteomes" id="UP000318733">
    <property type="component" value="Unassembled WGS sequence"/>
</dbReference>
<dbReference type="InterPro" id="IPR036942">
    <property type="entry name" value="Beta-barrel_TonB_sf"/>
</dbReference>
<proteinExistence type="predicted"/>
<evidence type="ECO:0000256" key="4">
    <source>
        <dbReference type="SAM" id="MobiDB-lite"/>
    </source>
</evidence>
<dbReference type="GO" id="GO:0030246">
    <property type="term" value="F:carbohydrate binding"/>
    <property type="evidence" value="ECO:0007669"/>
    <property type="project" value="InterPro"/>
</dbReference>
<evidence type="ECO:0000313" key="7">
    <source>
        <dbReference type="EMBL" id="TSJ44137.1"/>
    </source>
</evidence>
<keyword evidence="2" id="KW-0472">Membrane</keyword>
<evidence type="ECO:0000256" key="3">
    <source>
        <dbReference type="ARBA" id="ARBA00023237"/>
    </source>
</evidence>
<reference evidence="7 8" key="1">
    <citation type="submission" date="2019-07" db="EMBL/GenBank/DDBJ databases">
        <authorList>
            <person name="Huq M.A."/>
        </authorList>
    </citation>
    <scope>NUCLEOTIDE SEQUENCE [LARGE SCALE GENOMIC DNA]</scope>
    <source>
        <strain evidence="7 8">MAH-19</strain>
    </source>
</reference>
<gene>
    <name evidence="7" type="ORF">FO440_08190</name>
</gene>
<feature type="compositionally biased region" description="Polar residues" evidence="4">
    <location>
        <begin position="484"/>
        <end position="499"/>
    </location>
</feature>
<evidence type="ECO:0000313" key="8">
    <source>
        <dbReference type="Proteomes" id="UP000318733"/>
    </source>
</evidence>
<accession>A0A556MW47</accession>
<dbReference type="EMBL" id="VLPK01000001">
    <property type="protein sequence ID" value="TSJ44137.1"/>
    <property type="molecule type" value="Genomic_DNA"/>
</dbReference>
<dbReference type="RefSeq" id="WP_144247701.1">
    <property type="nucleotide sequence ID" value="NZ_VLPK01000001.1"/>
</dbReference>
<evidence type="ECO:0000256" key="5">
    <source>
        <dbReference type="SAM" id="SignalP"/>
    </source>
</evidence>
<dbReference type="AlphaFoldDB" id="A0A556MW47"/>
<dbReference type="InterPro" id="IPR013784">
    <property type="entry name" value="Carb-bd-like_fold"/>
</dbReference>
<comment type="caution">
    <text evidence="7">The sequence shown here is derived from an EMBL/GenBank/DDBJ whole genome shotgun (WGS) entry which is preliminary data.</text>
</comment>
<keyword evidence="3" id="KW-0998">Cell outer membrane</keyword>
<evidence type="ECO:0000259" key="6">
    <source>
        <dbReference type="Pfam" id="PF14905"/>
    </source>
</evidence>
<dbReference type="SUPFAM" id="SSF49452">
    <property type="entry name" value="Starch-binding domain-like"/>
    <property type="match status" value="1"/>
</dbReference>
<keyword evidence="8" id="KW-1185">Reference proteome</keyword>
<organism evidence="7 8">
    <name type="scientific">Mucilaginibacter corticis</name>
    <dbReference type="NCBI Taxonomy" id="2597670"/>
    <lineage>
        <taxon>Bacteria</taxon>
        <taxon>Pseudomonadati</taxon>
        <taxon>Bacteroidota</taxon>
        <taxon>Sphingobacteriia</taxon>
        <taxon>Sphingobacteriales</taxon>
        <taxon>Sphingobacteriaceae</taxon>
        <taxon>Mucilaginibacter</taxon>
    </lineage>
</organism>
<dbReference type="OrthoDB" id="1086219at2"/>
<name>A0A556MW47_9SPHI</name>
<feature type="chain" id="PRO_5021797571" evidence="5">
    <location>
        <begin position="21"/>
        <end position="927"/>
    </location>
</feature>
<dbReference type="Gene3D" id="2.40.170.20">
    <property type="entry name" value="TonB-dependent receptor, beta-barrel domain"/>
    <property type="match status" value="1"/>
</dbReference>
<feature type="domain" description="Outer membrane protein beta-barrel" evidence="6">
    <location>
        <begin position="454"/>
        <end position="916"/>
    </location>
</feature>
<keyword evidence="5" id="KW-0732">Signal</keyword>
<evidence type="ECO:0000256" key="1">
    <source>
        <dbReference type="ARBA" id="ARBA00004442"/>
    </source>
</evidence>
<protein>
    <submittedName>
        <fullName evidence="7">Outer membrane beta-barrel protein</fullName>
    </submittedName>
</protein>
<dbReference type="InterPro" id="IPR041700">
    <property type="entry name" value="OMP_b-brl_3"/>
</dbReference>
<dbReference type="SUPFAM" id="SSF56935">
    <property type="entry name" value="Porins"/>
    <property type="match status" value="1"/>
</dbReference>
<feature type="signal peptide" evidence="5">
    <location>
        <begin position="1"/>
        <end position="20"/>
    </location>
</feature>
<evidence type="ECO:0000256" key="2">
    <source>
        <dbReference type="ARBA" id="ARBA00023136"/>
    </source>
</evidence>
<dbReference type="Pfam" id="PF14905">
    <property type="entry name" value="OMP_b-brl_3"/>
    <property type="match status" value="1"/>
</dbReference>
<comment type="subcellular location">
    <subcellularLocation>
        <location evidence="1">Cell outer membrane</location>
    </subcellularLocation>
</comment>